<feature type="chain" id="PRO_5043461704" description="GDSL esterase/lipase" evidence="5">
    <location>
        <begin position="22"/>
        <end position="362"/>
    </location>
</feature>
<dbReference type="EMBL" id="BQKI01000004">
    <property type="protein sequence ID" value="GJM93717.1"/>
    <property type="molecule type" value="Genomic_DNA"/>
</dbReference>
<dbReference type="Proteomes" id="UP001054889">
    <property type="component" value="Unassembled WGS sequence"/>
</dbReference>
<reference evidence="6" key="1">
    <citation type="journal article" date="2018" name="DNA Res.">
        <title>Multiple hybrid de novo genome assembly of finger millet, an orphan allotetraploid crop.</title>
        <authorList>
            <person name="Hatakeyama M."/>
            <person name="Aluri S."/>
            <person name="Balachadran M.T."/>
            <person name="Sivarajan S.R."/>
            <person name="Patrignani A."/>
            <person name="Gruter S."/>
            <person name="Poveda L."/>
            <person name="Shimizu-Inatsugi R."/>
            <person name="Baeten J."/>
            <person name="Francoijs K.J."/>
            <person name="Nataraja K.N."/>
            <person name="Reddy Y.A.N."/>
            <person name="Phadnis S."/>
            <person name="Ravikumar R.L."/>
            <person name="Schlapbach R."/>
            <person name="Sreeman S.M."/>
            <person name="Shimizu K.K."/>
        </authorList>
    </citation>
    <scope>NUCLEOTIDE SEQUENCE</scope>
</reference>
<evidence type="ECO:0000256" key="2">
    <source>
        <dbReference type="ARBA" id="ARBA00022729"/>
    </source>
</evidence>
<keyword evidence="7" id="KW-1185">Reference proteome</keyword>
<keyword evidence="2 5" id="KW-0732">Signal</keyword>
<keyword evidence="3" id="KW-0378">Hydrolase</keyword>
<organism evidence="6 7">
    <name type="scientific">Eleusine coracana subsp. coracana</name>
    <dbReference type="NCBI Taxonomy" id="191504"/>
    <lineage>
        <taxon>Eukaryota</taxon>
        <taxon>Viridiplantae</taxon>
        <taxon>Streptophyta</taxon>
        <taxon>Embryophyta</taxon>
        <taxon>Tracheophyta</taxon>
        <taxon>Spermatophyta</taxon>
        <taxon>Magnoliopsida</taxon>
        <taxon>Liliopsida</taxon>
        <taxon>Poales</taxon>
        <taxon>Poaceae</taxon>
        <taxon>PACMAD clade</taxon>
        <taxon>Chloridoideae</taxon>
        <taxon>Cynodonteae</taxon>
        <taxon>Eleusininae</taxon>
        <taxon>Eleusine</taxon>
    </lineage>
</organism>
<evidence type="ECO:0000256" key="4">
    <source>
        <dbReference type="ARBA" id="ARBA00023180"/>
    </source>
</evidence>
<feature type="signal peptide" evidence="5">
    <location>
        <begin position="1"/>
        <end position="21"/>
    </location>
</feature>
<reference evidence="6" key="2">
    <citation type="submission" date="2021-12" db="EMBL/GenBank/DDBJ databases">
        <title>Resequencing data analysis of finger millet.</title>
        <authorList>
            <person name="Hatakeyama M."/>
            <person name="Aluri S."/>
            <person name="Balachadran M.T."/>
            <person name="Sivarajan S.R."/>
            <person name="Poveda L."/>
            <person name="Shimizu-Inatsugi R."/>
            <person name="Schlapbach R."/>
            <person name="Sreeman S.M."/>
            <person name="Shimizu K.K."/>
        </authorList>
    </citation>
    <scope>NUCLEOTIDE SEQUENCE</scope>
</reference>
<keyword evidence="4" id="KW-0325">Glycoprotein</keyword>
<evidence type="ECO:0000313" key="6">
    <source>
        <dbReference type="EMBL" id="GJM93717.1"/>
    </source>
</evidence>
<proteinExistence type="inferred from homology"/>
<sequence length="362" mass="39616">MGIPILLVSVVLLLNSYVGLCGCYKRIFSFGDSIIDTGNFAYTTGNNPTPVKESPYGMTYFKRPTGRVCDGRVLIDFYAQALGLPLVPPSIPEERTGQFPTGANFAYLGATALAPAYYKAKFNFDMGGSSHLDLQLDSFKKVLARIAPGDNATKSLLAESLIIMGEIGGNDYNFWLLARNRPRDTPFQYMPDVVGRIGTAVQDVINLGAKTVLVPGNFPIGCVPGYLSAFQSNNTADYDRNGCLVWYNDFSQKHNQLLTKKVQRLRLQNPGVRIIFADYFGSAMQFVQNPKKYGIDDPLVSCCGGDGRYHTEKGCDKDSKVWGNPGSFASWDGIHMTEKAYSVIADGVLNGPFADPALLRTC</sequence>
<name>A0AAV5C6C4_ELECO</name>
<dbReference type="PANTHER" id="PTHR22835:SF241">
    <property type="entry name" value="OS01G0650900 PROTEIN"/>
    <property type="match status" value="1"/>
</dbReference>
<dbReference type="Gene3D" id="3.40.50.1110">
    <property type="entry name" value="SGNH hydrolase"/>
    <property type="match status" value="1"/>
</dbReference>
<evidence type="ECO:0000256" key="5">
    <source>
        <dbReference type="SAM" id="SignalP"/>
    </source>
</evidence>
<dbReference type="InterPro" id="IPR036514">
    <property type="entry name" value="SGNH_hydro_sf"/>
</dbReference>
<evidence type="ECO:0000313" key="7">
    <source>
        <dbReference type="Proteomes" id="UP001054889"/>
    </source>
</evidence>
<dbReference type="InterPro" id="IPR035669">
    <property type="entry name" value="SGNH_plant_lipase-like"/>
</dbReference>
<comment type="similarity">
    <text evidence="1">Belongs to the 'GDSL' lipolytic enzyme family.</text>
</comment>
<dbReference type="PANTHER" id="PTHR22835">
    <property type="entry name" value="ZINC FINGER FYVE DOMAIN CONTAINING PROTEIN"/>
    <property type="match status" value="1"/>
</dbReference>
<dbReference type="InterPro" id="IPR001087">
    <property type="entry name" value="GDSL"/>
</dbReference>
<dbReference type="GO" id="GO:0016788">
    <property type="term" value="F:hydrolase activity, acting on ester bonds"/>
    <property type="evidence" value="ECO:0007669"/>
    <property type="project" value="InterPro"/>
</dbReference>
<gene>
    <name evidence="6" type="primary">ga10300</name>
    <name evidence="6" type="ORF">PR202_ga10300</name>
</gene>
<evidence type="ECO:0000256" key="3">
    <source>
        <dbReference type="ARBA" id="ARBA00022801"/>
    </source>
</evidence>
<comment type="caution">
    <text evidence="6">The sequence shown here is derived from an EMBL/GenBank/DDBJ whole genome shotgun (WGS) entry which is preliminary data.</text>
</comment>
<evidence type="ECO:0008006" key="8">
    <source>
        <dbReference type="Google" id="ProtNLM"/>
    </source>
</evidence>
<evidence type="ECO:0000256" key="1">
    <source>
        <dbReference type="ARBA" id="ARBA00008668"/>
    </source>
</evidence>
<dbReference type="CDD" id="cd01837">
    <property type="entry name" value="SGNH_plant_lipase_like"/>
    <property type="match status" value="1"/>
</dbReference>
<dbReference type="AlphaFoldDB" id="A0AAV5C6C4"/>
<protein>
    <recommendedName>
        <fullName evidence="8">GDSL esterase/lipase</fullName>
    </recommendedName>
</protein>
<accession>A0AAV5C6C4</accession>
<dbReference type="Pfam" id="PF00657">
    <property type="entry name" value="Lipase_GDSL"/>
    <property type="match status" value="1"/>
</dbReference>
<dbReference type="SUPFAM" id="SSF52266">
    <property type="entry name" value="SGNH hydrolase"/>
    <property type="match status" value="1"/>
</dbReference>